<feature type="compositionally biased region" description="Polar residues" evidence="1">
    <location>
        <begin position="23"/>
        <end position="40"/>
    </location>
</feature>
<dbReference type="OrthoDB" id="6286584at2759"/>
<evidence type="ECO:0000256" key="1">
    <source>
        <dbReference type="SAM" id="MobiDB-lite"/>
    </source>
</evidence>
<name>A0A3P7RBY5_DIBLA</name>
<accession>A0A3P7RBY5</accession>
<feature type="compositionally biased region" description="Basic and acidic residues" evidence="1">
    <location>
        <begin position="1"/>
        <end position="17"/>
    </location>
</feature>
<dbReference type="EMBL" id="UYRU01092953">
    <property type="protein sequence ID" value="VDN38369.1"/>
    <property type="molecule type" value="Genomic_DNA"/>
</dbReference>
<dbReference type="Proteomes" id="UP000281553">
    <property type="component" value="Unassembled WGS sequence"/>
</dbReference>
<keyword evidence="3" id="KW-1185">Reference proteome</keyword>
<evidence type="ECO:0000313" key="3">
    <source>
        <dbReference type="Proteomes" id="UP000281553"/>
    </source>
</evidence>
<gene>
    <name evidence="2" type="ORF">DILT_LOCUS17583</name>
</gene>
<protein>
    <submittedName>
        <fullName evidence="2">Uncharacterized protein</fullName>
    </submittedName>
</protein>
<feature type="region of interest" description="Disordered" evidence="1">
    <location>
        <begin position="1"/>
        <end position="61"/>
    </location>
</feature>
<organism evidence="2 3">
    <name type="scientific">Dibothriocephalus latus</name>
    <name type="common">Fish tapeworm</name>
    <name type="synonym">Diphyllobothrium latum</name>
    <dbReference type="NCBI Taxonomy" id="60516"/>
    <lineage>
        <taxon>Eukaryota</taxon>
        <taxon>Metazoa</taxon>
        <taxon>Spiralia</taxon>
        <taxon>Lophotrochozoa</taxon>
        <taxon>Platyhelminthes</taxon>
        <taxon>Cestoda</taxon>
        <taxon>Eucestoda</taxon>
        <taxon>Diphyllobothriidea</taxon>
        <taxon>Diphyllobothriidae</taxon>
        <taxon>Dibothriocephalus</taxon>
    </lineage>
</organism>
<sequence length="102" mass="11216">MQRKSADQLSGELEKLMGAEGTGSISQSRSDEGSSWQIKQQNREAKRPKPTSGTDQEAAPLSSWARRIRGLLFVTMRELVRSLDETLKADGTQPASQVSLLL</sequence>
<dbReference type="AlphaFoldDB" id="A0A3P7RBY5"/>
<reference evidence="2 3" key="1">
    <citation type="submission" date="2018-11" db="EMBL/GenBank/DDBJ databases">
        <authorList>
            <consortium name="Pathogen Informatics"/>
        </authorList>
    </citation>
    <scope>NUCLEOTIDE SEQUENCE [LARGE SCALE GENOMIC DNA]</scope>
</reference>
<proteinExistence type="predicted"/>
<evidence type="ECO:0000313" key="2">
    <source>
        <dbReference type="EMBL" id="VDN38369.1"/>
    </source>
</evidence>